<organism evidence="3 4">
    <name type="scientific">Sphingosinicella xenopeptidilytica</name>
    <dbReference type="NCBI Taxonomy" id="364098"/>
    <lineage>
        <taxon>Bacteria</taxon>
        <taxon>Pseudomonadati</taxon>
        <taxon>Pseudomonadota</taxon>
        <taxon>Alphaproteobacteria</taxon>
        <taxon>Sphingomonadales</taxon>
        <taxon>Sphingosinicellaceae</taxon>
        <taxon>Sphingosinicella</taxon>
    </lineage>
</organism>
<feature type="signal peptide" evidence="2">
    <location>
        <begin position="1"/>
        <end position="28"/>
    </location>
</feature>
<dbReference type="PANTHER" id="PTHR36512">
    <property type="entry name" value="D-AMINOPEPTIDASE"/>
    <property type="match status" value="1"/>
</dbReference>
<dbReference type="PANTHER" id="PTHR36512:SF3">
    <property type="entry name" value="BLR5678 PROTEIN"/>
    <property type="match status" value="1"/>
</dbReference>
<protein>
    <submittedName>
        <fullName evidence="3">P1 family peptidase</fullName>
    </submittedName>
</protein>
<gene>
    <name evidence="3" type="ORF">ACFQ00_02745</name>
</gene>
<proteinExistence type="inferred from homology"/>
<keyword evidence="4" id="KW-1185">Reference proteome</keyword>
<keyword evidence="2" id="KW-0732">Signal</keyword>
<evidence type="ECO:0000313" key="4">
    <source>
        <dbReference type="Proteomes" id="UP001597124"/>
    </source>
</evidence>
<dbReference type="InterPro" id="IPR016117">
    <property type="entry name" value="ArgJ-like_dom_sf"/>
</dbReference>
<dbReference type="InterPro" id="IPR005321">
    <property type="entry name" value="Peptidase_S58_DmpA"/>
</dbReference>
<dbReference type="SUPFAM" id="SSF56266">
    <property type="entry name" value="DmpA/ArgJ-like"/>
    <property type="match status" value="1"/>
</dbReference>
<evidence type="ECO:0000256" key="1">
    <source>
        <dbReference type="ARBA" id="ARBA00007068"/>
    </source>
</evidence>
<reference evidence="4" key="1">
    <citation type="journal article" date="2019" name="Int. J. Syst. Evol. Microbiol.">
        <title>The Global Catalogue of Microorganisms (GCM) 10K type strain sequencing project: providing services to taxonomists for standard genome sequencing and annotation.</title>
        <authorList>
            <consortium name="The Broad Institute Genomics Platform"/>
            <consortium name="The Broad Institute Genome Sequencing Center for Infectious Disease"/>
            <person name="Wu L."/>
            <person name="Ma J."/>
        </authorList>
    </citation>
    <scope>NUCLEOTIDE SEQUENCE [LARGE SCALE GENOMIC DNA]</scope>
    <source>
        <strain evidence="4">CCUG 52537</strain>
    </source>
</reference>
<evidence type="ECO:0000313" key="3">
    <source>
        <dbReference type="EMBL" id="MFD0847228.1"/>
    </source>
</evidence>
<accession>A0ABW3BYP4</accession>
<comment type="similarity">
    <text evidence="1">Belongs to the peptidase S58 family.</text>
</comment>
<dbReference type="Proteomes" id="UP001597124">
    <property type="component" value="Unassembled WGS sequence"/>
</dbReference>
<evidence type="ECO:0000256" key="2">
    <source>
        <dbReference type="SAM" id="SignalP"/>
    </source>
</evidence>
<comment type="caution">
    <text evidence="3">The sequence shown here is derived from an EMBL/GenBank/DDBJ whole genome shotgun (WGS) entry which is preliminary data.</text>
</comment>
<name>A0ABW3BYP4_SPHXN</name>
<dbReference type="Gene3D" id="3.60.70.12">
    <property type="entry name" value="L-amino peptidase D-ALA esterase/amidase"/>
    <property type="match status" value="1"/>
</dbReference>
<sequence length="467" mass="50014">MKRAGAGRMLGVAMVAVAAMLPSSPLFAQSAEQDALKLTLNDGYDTSAALRFDWPAFKIGTGQYEAGPTGLTVFRFNRKMLAAVDVRGGGPGTVNTEYLGIGYPAAELDSVVLSGGSWYGLEAVTAVNTALKDEGYRGGNWDNVGLTVGSIIYDFGGRRLNEIYPDKRLAQAALKAAIPGVFPRGAYGAGRSAISGSIFGCNAHSGQGGAFRQVGDLKIAAFTVVNALGVVTDREGRTAACYPDKAWPAGFKTHDILAGTPDSGKPGWTGVAPSAEKKNTTISLIVVNQKMEPWELKRLAIQVHTSMARGIQPFQTEFDGDVLYAVSTAEYMPTDDTRISLLDIGTITSEVMWDAILSAVPPQPRAVLEAPPHRVVDAAALRKVSGRYRFSALAELDLKVEDGRLLGQAVGERKIFGIPKENAVELVPTETGDYVVPGRYPTLLRFDGRGRVTINPGRWQQHGQKRR</sequence>
<feature type="chain" id="PRO_5045536266" evidence="2">
    <location>
        <begin position="29"/>
        <end position="467"/>
    </location>
</feature>
<dbReference type="EMBL" id="JBHTIK010000001">
    <property type="protein sequence ID" value="MFD0847228.1"/>
    <property type="molecule type" value="Genomic_DNA"/>
</dbReference>
<dbReference type="Pfam" id="PF03576">
    <property type="entry name" value="Peptidase_S58"/>
    <property type="match status" value="1"/>
</dbReference>